<reference evidence="1 2" key="1">
    <citation type="submission" date="2021-06" db="EMBL/GenBank/DDBJ databases">
        <title>Complete genome sequence of Stenotrophomonas maltophilia phage Ptah.</title>
        <authorList>
            <person name="Berg A."/>
            <person name="Tate N."/>
            <person name="Clark J."/>
            <person name="Le T."/>
            <person name="Liu M."/>
            <person name="Burrowes B."/>
        </authorList>
    </citation>
    <scope>NUCLEOTIDE SEQUENCE [LARGE SCALE GENOMIC DNA]</scope>
</reference>
<evidence type="ECO:0000313" key="1">
    <source>
        <dbReference type="EMBL" id="QYW01748.1"/>
    </source>
</evidence>
<sequence length="67" mass="7532">MKIILTEVDHGDGKVSISASALVGAKLHASSRILDDLDHMPEKLQHFHKNTARNIVTRELIEKLYPE</sequence>
<name>A0AAE7WNZ2_9CAUD</name>
<protein>
    <submittedName>
        <fullName evidence="1">Uncharacterized protein</fullName>
    </submittedName>
</protein>
<organism evidence="1 2">
    <name type="scientific">Stenotrophomonas phage Ptah</name>
    <dbReference type="NCBI Taxonomy" id="2859657"/>
    <lineage>
        <taxon>Viruses</taxon>
        <taxon>Duplodnaviria</taxon>
        <taxon>Heunggongvirae</taxon>
        <taxon>Uroviricota</taxon>
        <taxon>Caudoviricetes</taxon>
        <taxon>Autographivirales</taxon>
        <taxon>Autonotataviridae</taxon>
        <taxon>Gujervirinae</taxon>
        <taxon>Ponderosavirus</taxon>
        <taxon>Ponderosavirus ptah</taxon>
    </lineage>
</organism>
<accession>A0AAE7WNZ2</accession>
<keyword evidence="2" id="KW-1185">Reference proteome</keyword>
<gene>
    <name evidence="1" type="ORF">CPT_Ptah_033</name>
</gene>
<dbReference type="Proteomes" id="UP000827959">
    <property type="component" value="Segment"/>
</dbReference>
<dbReference type="EMBL" id="MZ326854">
    <property type="protein sequence ID" value="QYW01748.1"/>
    <property type="molecule type" value="Genomic_DNA"/>
</dbReference>
<evidence type="ECO:0000313" key="2">
    <source>
        <dbReference type="Proteomes" id="UP000827959"/>
    </source>
</evidence>
<proteinExistence type="predicted"/>